<proteinExistence type="predicted"/>
<dbReference type="RefSeq" id="WP_249481192.1">
    <property type="nucleotide sequence ID" value="NZ_CP097219.1"/>
</dbReference>
<organism evidence="3 4">
    <name type="scientific">Brachybacterium kimchii</name>
    <dbReference type="NCBI Taxonomy" id="2942909"/>
    <lineage>
        <taxon>Bacteria</taxon>
        <taxon>Bacillati</taxon>
        <taxon>Actinomycetota</taxon>
        <taxon>Actinomycetes</taxon>
        <taxon>Micrococcales</taxon>
        <taxon>Dermabacteraceae</taxon>
        <taxon>Brachybacterium</taxon>
    </lineage>
</organism>
<dbReference type="Proteomes" id="UP001055868">
    <property type="component" value="Plasmid pCBA3104-01"/>
</dbReference>
<keyword evidence="3" id="KW-0614">Plasmid</keyword>
<evidence type="ECO:0000313" key="3">
    <source>
        <dbReference type="EMBL" id="UQN31768.1"/>
    </source>
</evidence>
<evidence type="ECO:0000256" key="1">
    <source>
        <dbReference type="SAM" id="MobiDB-lite"/>
    </source>
</evidence>
<feature type="signal peptide" evidence="2">
    <location>
        <begin position="1"/>
        <end position="21"/>
    </location>
</feature>
<evidence type="ECO:0000256" key="2">
    <source>
        <dbReference type="SAM" id="SignalP"/>
    </source>
</evidence>
<feature type="chain" id="PRO_5046446806" description="Lipoprotein" evidence="2">
    <location>
        <begin position="22"/>
        <end position="185"/>
    </location>
</feature>
<gene>
    <name evidence="3" type="ORF">M4486_19455</name>
</gene>
<feature type="region of interest" description="Disordered" evidence="1">
    <location>
        <begin position="26"/>
        <end position="50"/>
    </location>
</feature>
<feature type="compositionally biased region" description="Low complexity" evidence="1">
    <location>
        <begin position="31"/>
        <end position="50"/>
    </location>
</feature>
<keyword evidence="4" id="KW-1185">Reference proteome</keyword>
<geneLocation type="plasmid" evidence="3 4">
    <name>pCBA3104-01</name>
</geneLocation>
<name>A0ABY4NB44_9MICO</name>
<accession>A0ABY4NB44</accession>
<dbReference type="EMBL" id="CP097219">
    <property type="protein sequence ID" value="UQN31768.1"/>
    <property type="molecule type" value="Genomic_DNA"/>
</dbReference>
<sequence>MIRQRALTAIAVATLAALPLAACDNSGGDEPTASTTTQDAPATADPADATPQERVQAYMDASDAAAAKGWKDSGYADEYLVPDLAKQQKADDAKRADTGAIITGDRKVTDWTVTDESDTAATIEFCEDSSGTKATKDGKPYKINNQLGEYVGQYKLTRDSSSDPWMIQQKGYYEEGTSCAKHFAD</sequence>
<evidence type="ECO:0000313" key="4">
    <source>
        <dbReference type="Proteomes" id="UP001055868"/>
    </source>
</evidence>
<reference evidence="3" key="1">
    <citation type="submission" date="2022-05" db="EMBL/GenBank/DDBJ databases">
        <title>Genomic analysis of Brachybacterium sp. CBA3104.</title>
        <authorList>
            <person name="Roh S.W."/>
            <person name="Kim Y.B."/>
            <person name="Kim Y."/>
        </authorList>
    </citation>
    <scope>NUCLEOTIDE SEQUENCE</scope>
    <source>
        <strain evidence="3">CBA3104</strain>
        <plasmid evidence="3">pCBA3104-01</plasmid>
    </source>
</reference>
<keyword evidence="2" id="KW-0732">Signal</keyword>
<evidence type="ECO:0008006" key="5">
    <source>
        <dbReference type="Google" id="ProtNLM"/>
    </source>
</evidence>
<protein>
    <recommendedName>
        <fullName evidence="5">Lipoprotein</fullName>
    </recommendedName>
</protein>